<keyword evidence="1" id="KW-0732">Signal</keyword>
<accession>A0A9X3MUN8</accession>
<dbReference type="Proteomes" id="UP001149140">
    <property type="component" value="Unassembled WGS sequence"/>
</dbReference>
<evidence type="ECO:0000256" key="1">
    <source>
        <dbReference type="SAM" id="SignalP"/>
    </source>
</evidence>
<proteinExistence type="predicted"/>
<dbReference type="RefSeq" id="WP_270038885.1">
    <property type="nucleotide sequence ID" value="NZ_JAPDOD010000004.1"/>
</dbReference>
<organism evidence="2 3">
    <name type="scientific">Solirubrobacter ginsenosidimutans</name>
    <dbReference type="NCBI Taxonomy" id="490573"/>
    <lineage>
        <taxon>Bacteria</taxon>
        <taxon>Bacillati</taxon>
        <taxon>Actinomycetota</taxon>
        <taxon>Thermoleophilia</taxon>
        <taxon>Solirubrobacterales</taxon>
        <taxon>Solirubrobacteraceae</taxon>
        <taxon>Solirubrobacter</taxon>
    </lineage>
</organism>
<sequence>MWRGALIAVLALVWCAPAHAAAKTVARTGEFTLQAQEKGGKVCITLRRNRHYQGDQCGRIPRSAQRPVRMFPYIGFDNYAAAVPASVTTAETESRSGKRARHRTFAARGFAERFVLIPAPPSAMFVRFYGVDGTLLGIDGGPAGYIDLGANLTPVFGTHDEGVEAHTELRLAPTPDQADRLRTLACVDVANRFGGGGICDLDSENGLQLLGECGAPDLVGGIVAAGVESVRLTLGSGGEVGIPAQELPAVFGGRRAIGATVPPGEAVRTATALDAAGQGVAQILVGTEPGGRPCVGDDRGDVHFSGDLEPLAPPAGAVAVAAAGGESLLVADQGETLCVGLGSALPAGTCPPPPFDSDAPALIRQGRTVAGALSRDAARITLQLNRGRDVTVGTTDGPAYTGRWAGRVRFFAAQIAAGREVTGAVVRNAAGTIIGLSTKGIRVPRVKRTVLARRGAQRFELVRTSGEPPCLTAFATGPPQAPTFCTDPHPGTPIDGPVNRYRAAVTVPCDPRQAMVYGPLPDGLTAPQVILEGKRIIRPRTFSLRGENAWVAFLPDAAVEGLRAGKQSVPLQLPPASVQCGYSAHRSF</sequence>
<reference evidence="2" key="1">
    <citation type="submission" date="2022-10" db="EMBL/GenBank/DDBJ databases">
        <title>The WGS of Solirubrobacter ginsenosidimutans DSM 21036.</title>
        <authorList>
            <person name="Jiang Z."/>
        </authorList>
    </citation>
    <scope>NUCLEOTIDE SEQUENCE</scope>
    <source>
        <strain evidence="2">DSM 21036</strain>
    </source>
</reference>
<evidence type="ECO:0000313" key="3">
    <source>
        <dbReference type="Proteomes" id="UP001149140"/>
    </source>
</evidence>
<gene>
    <name evidence="2" type="ORF">OM076_07585</name>
</gene>
<protein>
    <submittedName>
        <fullName evidence="2">Uncharacterized protein</fullName>
    </submittedName>
</protein>
<feature type="chain" id="PRO_5040776103" evidence="1">
    <location>
        <begin position="21"/>
        <end position="588"/>
    </location>
</feature>
<evidence type="ECO:0000313" key="2">
    <source>
        <dbReference type="EMBL" id="MDA0160118.1"/>
    </source>
</evidence>
<feature type="signal peptide" evidence="1">
    <location>
        <begin position="1"/>
        <end position="20"/>
    </location>
</feature>
<dbReference type="AlphaFoldDB" id="A0A9X3MUN8"/>
<comment type="caution">
    <text evidence="2">The sequence shown here is derived from an EMBL/GenBank/DDBJ whole genome shotgun (WGS) entry which is preliminary data.</text>
</comment>
<name>A0A9X3MUN8_9ACTN</name>
<keyword evidence="3" id="KW-1185">Reference proteome</keyword>
<dbReference type="EMBL" id="JAPDOD010000004">
    <property type="protein sequence ID" value="MDA0160118.1"/>
    <property type="molecule type" value="Genomic_DNA"/>
</dbReference>